<evidence type="ECO:0000259" key="3">
    <source>
        <dbReference type="Pfam" id="PF13649"/>
    </source>
</evidence>
<feature type="transmembrane region" description="Helical" evidence="1">
    <location>
        <begin position="26"/>
        <end position="44"/>
    </location>
</feature>
<dbReference type="GO" id="GO:0008757">
    <property type="term" value="F:S-adenosylmethionine-dependent methyltransferase activity"/>
    <property type="evidence" value="ECO:0007669"/>
    <property type="project" value="InterPro"/>
</dbReference>
<feature type="domain" description="Methyltransferase type 11" evidence="2">
    <location>
        <begin position="227"/>
        <end position="298"/>
    </location>
</feature>
<keyword evidence="1" id="KW-0812">Transmembrane</keyword>
<dbReference type="Pfam" id="PF13649">
    <property type="entry name" value="Methyltransf_25"/>
    <property type="match status" value="1"/>
</dbReference>
<dbReference type="Pfam" id="PF08241">
    <property type="entry name" value="Methyltransf_11"/>
    <property type="match status" value="1"/>
</dbReference>
<dbReference type="Gene3D" id="3.40.50.150">
    <property type="entry name" value="Vaccinia Virus protein VP39"/>
    <property type="match status" value="1"/>
</dbReference>
<dbReference type="PANTHER" id="PTHR42912">
    <property type="entry name" value="METHYLTRANSFERASE"/>
    <property type="match status" value="1"/>
</dbReference>
<reference evidence="4" key="1">
    <citation type="submission" date="2020-06" db="EMBL/GenBank/DDBJ databases">
        <authorList>
            <consortium name="Plant Systems Biology data submission"/>
        </authorList>
    </citation>
    <scope>NUCLEOTIDE SEQUENCE</scope>
    <source>
        <strain evidence="4">D6</strain>
    </source>
</reference>
<name>A0A9N8HHI7_9STRA</name>
<dbReference type="InterPro" id="IPR050508">
    <property type="entry name" value="Methyltransf_Superfamily"/>
</dbReference>
<dbReference type="EMBL" id="CAICTM010000564">
    <property type="protein sequence ID" value="CAB9512982.1"/>
    <property type="molecule type" value="Genomic_DNA"/>
</dbReference>
<dbReference type="PANTHER" id="PTHR42912:SF93">
    <property type="entry name" value="N6-ADENOSINE-METHYLTRANSFERASE TMT1A"/>
    <property type="match status" value="1"/>
</dbReference>
<evidence type="ECO:0000313" key="5">
    <source>
        <dbReference type="Proteomes" id="UP001153069"/>
    </source>
</evidence>
<evidence type="ECO:0000259" key="2">
    <source>
        <dbReference type="Pfam" id="PF08241"/>
    </source>
</evidence>
<evidence type="ECO:0000313" key="4">
    <source>
        <dbReference type="EMBL" id="CAB9512982.1"/>
    </source>
</evidence>
<feature type="domain" description="Methyltransferase" evidence="3">
    <location>
        <begin position="164"/>
        <end position="203"/>
    </location>
</feature>
<dbReference type="SUPFAM" id="SSF53335">
    <property type="entry name" value="S-adenosyl-L-methionine-dependent methyltransferases"/>
    <property type="match status" value="1"/>
</dbReference>
<gene>
    <name evidence="4" type="ORF">SEMRO_565_G167530.1</name>
</gene>
<evidence type="ECO:0000256" key="1">
    <source>
        <dbReference type="SAM" id="Phobius"/>
    </source>
</evidence>
<dbReference type="InterPro" id="IPR013216">
    <property type="entry name" value="Methyltransf_11"/>
</dbReference>
<keyword evidence="4" id="KW-0489">Methyltransferase</keyword>
<keyword evidence="1" id="KW-0472">Membrane</keyword>
<dbReference type="OrthoDB" id="2013972at2759"/>
<dbReference type="GO" id="GO:0032259">
    <property type="term" value="P:methylation"/>
    <property type="evidence" value="ECO:0007669"/>
    <property type="project" value="UniProtKB-KW"/>
</dbReference>
<keyword evidence="1" id="KW-1133">Transmembrane helix</keyword>
<organism evidence="4 5">
    <name type="scientific">Seminavis robusta</name>
    <dbReference type="NCBI Taxonomy" id="568900"/>
    <lineage>
        <taxon>Eukaryota</taxon>
        <taxon>Sar</taxon>
        <taxon>Stramenopiles</taxon>
        <taxon>Ochrophyta</taxon>
        <taxon>Bacillariophyta</taxon>
        <taxon>Bacillariophyceae</taxon>
        <taxon>Bacillariophycidae</taxon>
        <taxon>Naviculales</taxon>
        <taxon>Naviculaceae</taxon>
        <taxon>Seminavis</taxon>
    </lineage>
</organism>
<proteinExistence type="predicted"/>
<keyword evidence="5" id="KW-1185">Reference proteome</keyword>
<sequence length="357" mass="39904">MQLVNKTLVHIHLLPTTQTYNVKMKLALFTIIAFTSSAAVGAFVPQNDLQHSLEAMMKRTVETTLKSSRAEPLLEPVTKRQDQDDSRIATTHKRWGVDNKNEEEYWYDSRIHTLGNHGFFGAVHAALAPISTKMIDNIAYEGVDIRGKVAEELSTLYRKKKANVLDLCCGVGFSTRALIKAFPDAERIVGVDTSPEMLAMARFISAHVSHLKPMWQQGQSQLKENWSKMVSQSQKIQAGTKSFCSTSFKKGNAEHTSFEDGSFDVVTIMYAFHEAPKKGRDRILREVRRVLSRGGVLAVIDIATDYSPSASMLAGEPYVIEYQKNIHSQLGNQKGFSRAQYKTLVPGHVGMWVLKAV</sequence>
<protein>
    <submittedName>
        <fullName evidence="4">Demethylmenaquinone methyltransferase</fullName>
    </submittedName>
</protein>
<comment type="caution">
    <text evidence="4">The sequence shown here is derived from an EMBL/GenBank/DDBJ whole genome shotgun (WGS) entry which is preliminary data.</text>
</comment>
<dbReference type="InterPro" id="IPR041698">
    <property type="entry name" value="Methyltransf_25"/>
</dbReference>
<dbReference type="AlphaFoldDB" id="A0A9N8HHI7"/>
<accession>A0A9N8HHI7</accession>
<keyword evidence="4" id="KW-0808">Transferase</keyword>
<dbReference type="InterPro" id="IPR029063">
    <property type="entry name" value="SAM-dependent_MTases_sf"/>
</dbReference>
<dbReference type="CDD" id="cd02440">
    <property type="entry name" value="AdoMet_MTases"/>
    <property type="match status" value="1"/>
</dbReference>
<dbReference type="Proteomes" id="UP001153069">
    <property type="component" value="Unassembled WGS sequence"/>
</dbReference>